<accession>A0A427U2Z6</accession>
<feature type="transmembrane region" description="Helical" evidence="6">
    <location>
        <begin position="50"/>
        <end position="70"/>
    </location>
</feature>
<dbReference type="Pfam" id="PF07947">
    <property type="entry name" value="YhhN"/>
    <property type="match status" value="1"/>
</dbReference>
<feature type="transmembrane region" description="Helical" evidence="6">
    <location>
        <begin position="77"/>
        <end position="96"/>
    </location>
</feature>
<feature type="transmembrane region" description="Helical" evidence="6">
    <location>
        <begin position="188"/>
        <end position="206"/>
    </location>
</feature>
<evidence type="ECO:0000256" key="1">
    <source>
        <dbReference type="ARBA" id="ARBA00004141"/>
    </source>
</evidence>
<dbReference type="InterPro" id="IPR012506">
    <property type="entry name" value="TMEM86B-like"/>
</dbReference>
<comment type="caution">
    <text evidence="7">The sequence shown here is derived from an EMBL/GenBank/DDBJ whole genome shotgun (WGS) entry which is preliminary data.</text>
</comment>
<evidence type="ECO:0000313" key="8">
    <source>
        <dbReference type="Proteomes" id="UP000269041"/>
    </source>
</evidence>
<gene>
    <name evidence="7" type="ORF">EJA03_11065</name>
</gene>
<keyword evidence="5 6" id="KW-0472">Membrane</keyword>
<dbReference type="RefSeq" id="WP_125321493.1">
    <property type="nucleotide sequence ID" value="NZ_AP024889.1"/>
</dbReference>
<evidence type="ECO:0000256" key="6">
    <source>
        <dbReference type="SAM" id="Phobius"/>
    </source>
</evidence>
<sequence length="207" mass="22954">MWSWLSVALSGFISISANEGSQYRLAAVFKALSLLMLALILWTQSGVDSVSVWWVTLGIGVSILADVLYIYKQKKKLCFSAFILAQLCYSTAYWLMLSGGMVWWLPAMLLAIGIVVFFLMLPKIDRVIFPVVIMGMVLFQFNWAAGEVWLMAGTIASIMGFIGTLTLTLSAVLLAIHDYKHSFLYGRYLISGSYLLAHSLIVSSLIS</sequence>
<dbReference type="Proteomes" id="UP000269041">
    <property type="component" value="Unassembled WGS sequence"/>
</dbReference>
<feature type="transmembrane region" description="Helical" evidence="6">
    <location>
        <begin position="127"/>
        <end position="145"/>
    </location>
</feature>
<keyword evidence="4 6" id="KW-1133">Transmembrane helix</keyword>
<keyword evidence="3 6" id="KW-0812">Transmembrane</keyword>
<organism evidence="7 8">
    <name type="scientific">Vibrio pectenicida</name>
    <dbReference type="NCBI Taxonomy" id="62763"/>
    <lineage>
        <taxon>Bacteria</taxon>
        <taxon>Pseudomonadati</taxon>
        <taxon>Pseudomonadota</taxon>
        <taxon>Gammaproteobacteria</taxon>
        <taxon>Vibrionales</taxon>
        <taxon>Vibrionaceae</taxon>
        <taxon>Vibrio</taxon>
    </lineage>
</organism>
<comment type="subcellular location">
    <subcellularLocation>
        <location evidence="1">Membrane</location>
        <topology evidence="1">Multi-pass membrane protein</topology>
    </subcellularLocation>
</comment>
<feature type="transmembrane region" description="Helical" evidence="6">
    <location>
        <begin position="151"/>
        <end position="176"/>
    </location>
</feature>
<evidence type="ECO:0000256" key="3">
    <source>
        <dbReference type="ARBA" id="ARBA00022692"/>
    </source>
</evidence>
<dbReference type="AlphaFoldDB" id="A0A427U2Z6"/>
<dbReference type="GO" id="GO:0016020">
    <property type="term" value="C:membrane"/>
    <property type="evidence" value="ECO:0007669"/>
    <property type="project" value="UniProtKB-SubCell"/>
</dbReference>
<evidence type="ECO:0000256" key="5">
    <source>
        <dbReference type="ARBA" id="ARBA00023136"/>
    </source>
</evidence>
<proteinExistence type="inferred from homology"/>
<comment type="similarity">
    <text evidence="2">Belongs to the TMEM86 family.</text>
</comment>
<name>A0A427U2Z6_9VIBR</name>
<feature type="transmembrane region" description="Helical" evidence="6">
    <location>
        <begin position="102"/>
        <end position="120"/>
    </location>
</feature>
<evidence type="ECO:0000256" key="4">
    <source>
        <dbReference type="ARBA" id="ARBA00022989"/>
    </source>
</evidence>
<reference evidence="7 8" key="1">
    <citation type="submission" date="2018-12" db="EMBL/GenBank/DDBJ databases">
        <title>Genomic taxonomy of the Vibrionaceae family.</title>
        <authorList>
            <person name="Gomez-Gil B."/>
            <person name="Enciso-Ibarra K."/>
        </authorList>
    </citation>
    <scope>NUCLEOTIDE SEQUENCE [LARGE SCALE GENOMIC DNA]</scope>
    <source>
        <strain evidence="7 8">CAIM 594</strain>
    </source>
</reference>
<protein>
    <submittedName>
        <fullName evidence="7">Lysoplasmalogenase</fullName>
    </submittedName>
</protein>
<keyword evidence="8" id="KW-1185">Reference proteome</keyword>
<dbReference type="OrthoDB" id="5592477at2"/>
<dbReference type="EMBL" id="RSFA01000045">
    <property type="protein sequence ID" value="RSD31026.1"/>
    <property type="molecule type" value="Genomic_DNA"/>
</dbReference>
<evidence type="ECO:0000256" key="2">
    <source>
        <dbReference type="ARBA" id="ARBA00007375"/>
    </source>
</evidence>
<evidence type="ECO:0000313" key="7">
    <source>
        <dbReference type="EMBL" id="RSD31026.1"/>
    </source>
</evidence>